<keyword evidence="1 2" id="KW-0315">Glutamine amidotransferase</keyword>
<feature type="domain" description="CobB/CobQ-like glutamine amidotransferase" evidence="3">
    <location>
        <begin position="4"/>
        <end position="199"/>
    </location>
</feature>
<dbReference type="PANTHER" id="PTHR21343">
    <property type="entry name" value="DETHIOBIOTIN SYNTHETASE"/>
    <property type="match status" value="1"/>
</dbReference>
<comment type="subunit">
    <text evidence="2">Forms a heterodimer with MurT.</text>
</comment>
<dbReference type="InterPro" id="IPR033949">
    <property type="entry name" value="CobQ_GATase1"/>
</dbReference>
<dbReference type="GO" id="GO:0071555">
    <property type="term" value="P:cell wall organization"/>
    <property type="evidence" value="ECO:0007669"/>
    <property type="project" value="UniProtKB-KW"/>
</dbReference>
<comment type="catalytic activity">
    <reaction evidence="2">
        <text>L-glutamine + H2O = L-glutamate + NH4(+)</text>
        <dbReference type="Rhea" id="RHEA:15889"/>
        <dbReference type="ChEBI" id="CHEBI:15377"/>
        <dbReference type="ChEBI" id="CHEBI:28938"/>
        <dbReference type="ChEBI" id="CHEBI:29985"/>
        <dbReference type="ChEBI" id="CHEBI:58359"/>
        <dbReference type="EC" id="3.5.1.2"/>
    </reaction>
</comment>
<dbReference type="GO" id="GO:0008360">
    <property type="term" value="P:regulation of cell shape"/>
    <property type="evidence" value="ECO:0007669"/>
    <property type="project" value="UniProtKB-KW"/>
</dbReference>
<dbReference type="HOGENOM" id="CLU_064047_1_0_9"/>
<dbReference type="HAMAP" id="MF_02213">
    <property type="entry name" value="Lipid_II_synth_GatD"/>
    <property type="match status" value="1"/>
</dbReference>
<dbReference type="Gene3D" id="3.40.50.880">
    <property type="match status" value="1"/>
</dbReference>
<dbReference type="UniPathway" id="UPA00219"/>
<dbReference type="eggNOG" id="COG3442">
    <property type="taxonomic scope" value="Bacteria"/>
</dbReference>
<protein>
    <recommendedName>
        <fullName evidence="2">Lipid II isoglutaminyl synthase (glutamine-hydrolyzing) subunit GatD</fullName>
        <ecNumber evidence="2">6.3.5.13</ecNumber>
    </recommendedName>
    <alternativeName>
        <fullName evidence="2">Lipid II isoglutaminyl synthase glutaminase subunit</fullName>
        <ecNumber evidence="2">3.5.1.2</ecNumber>
    </alternativeName>
</protein>
<dbReference type="GO" id="GO:0140282">
    <property type="term" value="F:carbon-nitrogen ligase activity on lipid II"/>
    <property type="evidence" value="ECO:0007669"/>
    <property type="project" value="UniProtKB-UniRule"/>
</dbReference>
<dbReference type="InterPro" id="IPR011698">
    <property type="entry name" value="GATase_3"/>
</dbReference>
<dbReference type="EC" id="6.3.5.13" evidence="2"/>
<comment type="pathway">
    <text evidence="2">Cell wall biogenesis; peptidoglycan biosynthesis.</text>
</comment>
<dbReference type="EMBL" id="ACKZ01000003">
    <property type="protein sequence ID" value="EEW38236.1"/>
    <property type="molecule type" value="Genomic_DNA"/>
</dbReference>
<comment type="catalytic activity">
    <reaction evidence="2">
        <text>beta-D-GlcNAc-(1-&gt;4)-Mur2Ac(oyl-L-Ala-gamma-D-Glu-L-Lys-D-Ala-D-Ala)-di-trans,octa-cis-undecaprenyl diphosphate + L-glutamine + ATP + H2O = beta-D-GlcNAc-(1-&gt;4)-Mur2Ac(oyl-L-Ala-D-isoglutaminyl-L-Lys-D-Ala-D-Ala)-di-trans,octa-cis-undecaprenyl diphosphate + L-glutamate + ADP + phosphate + H(+)</text>
        <dbReference type="Rhea" id="RHEA:57928"/>
        <dbReference type="ChEBI" id="CHEBI:15377"/>
        <dbReference type="ChEBI" id="CHEBI:15378"/>
        <dbReference type="ChEBI" id="CHEBI:29985"/>
        <dbReference type="ChEBI" id="CHEBI:30616"/>
        <dbReference type="ChEBI" id="CHEBI:43474"/>
        <dbReference type="ChEBI" id="CHEBI:58359"/>
        <dbReference type="ChEBI" id="CHEBI:60033"/>
        <dbReference type="ChEBI" id="CHEBI:62233"/>
        <dbReference type="ChEBI" id="CHEBI:456216"/>
        <dbReference type="EC" id="6.3.5.13"/>
    </reaction>
</comment>
<dbReference type="Proteomes" id="UP000005926">
    <property type="component" value="Unassembled WGS sequence"/>
</dbReference>
<reference evidence="4 5" key="1">
    <citation type="submission" date="2009-08" db="EMBL/GenBank/DDBJ databases">
        <authorList>
            <person name="Muzny D."/>
            <person name="Qin X."/>
            <person name="Deng J."/>
            <person name="Jiang H."/>
            <person name="Liu Y."/>
            <person name="Qu J."/>
            <person name="Song X.-Z."/>
            <person name="Zhang L."/>
            <person name="Thornton R."/>
            <person name="Coyle M."/>
            <person name="Francisco L."/>
            <person name="Jackson L."/>
            <person name="Javaid M."/>
            <person name="Korchina V."/>
            <person name="Kovar C."/>
            <person name="Mata R."/>
            <person name="Mathew T."/>
            <person name="Ngo R."/>
            <person name="Nguyen L."/>
            <person name="Nguyen N."/>
            <person name="Okwuonu G."/>
            <person name="Ongeri F."/>
            <person name="Pham C."/>
            <person name="Simmons D."/>
            <person name="Wilczek-Boney K."/>
            <person name="Hale W."/>
            <person name="Jakkamsetti A."/>
            <person name="Pham P."/>
            <person name="Ruth R."/>
            <person name="San Lucas F."/>
            <person name="Warren J."/>
            <person name="Zhang J."/>
            <person name="Zhao Z."/>
            <person name="Zhou C."/>
            <person name="Zhu D."/>
            <person name="Lee S."/>
            <person name="Bess C."/>
            <person name="Blankenburg K."/>
            <person name="Forbes L."/>
            <person name="Fu Q."/>
            <person name="Gubbala S."/>
            <person name="Hirani K."/>
            <person name="Jayaseelan J.C."/>
            <person name="Lara F."/>
            <person name="Munidasa M."/>
            <person name="Palculict T."/>
            <person name="Patil S."/>
            <person name="Pu L.-L."/>
            <person name="Saada N."/>
            <person name="Tang L."/>
            <person name="Weissenberger G."/>
            <person name="Zhu Y."/>
            <person name="Hemphill L."/>
            <person name="Shang Y."/>
            <person name="Youmans B."/>
            <person name="Ayvaz T."/>
            <person name="Ross M."/>
            <person name="Santibanez J."/>
            <person name="Aqrawi P."/>
            <person name="Gross S."/>
            <person name="Joshi V."/>
            <person name="Fowler G."/>
            <person name="Nazareth L."/>
            <person name="Reid J."/>
            <person name="Worley K."/>
            <person name="Petrosino J."/>
            <person name="Highlander S."/>
            <person name="Gibbs R."/>
        </authorList>
    </citation>
    <scope>NUCLEOTIDE SEQUENCE [LARGE SCALE GENOMIC DNA]</scope>
    <source>
        <strain evidence="4 5">ATCC 49175</strain>
    </source>
</reference>
<dbReference type="Pfam" id="PF07685">
    <property type="entry name" value="GATase_3"/>
    <property type="match status" value="1"/>
</dbReference>
<keyword evidence="5" id="KW-1185">Reference proteome</keyword>
<keyword evidence="2" id="KW-0378">Hydrolase</keyword>
<evidence type="ECO:0000256" key="2">
    <source>
        <dbReference type="HAMAP-Rule" id="MF_02213"/>
    </source>
</evidence>
<evidence type="ECO:0000256" key="1">
    <source>
        <dbReference type="ARBA" id="ARBA00022962"/>
    </source>
</evidence>
<feature type="active site" description="Nucleophile" evidence="2">
    <location>
        <position position="93"/>
    </location>
</feature>
<dbReference type="EC" id="3.5.1.2" evidence="2"/>
<dbReference type="AlphaFoldDB" id="C8NDL3"/>
<evidence type="ECO:0000259" key="3">
    <source>
        <dbReference type="Pfam" id="PF07685"/>
    </source>
</evidence>
<dbReference type="STRING" id="638301.HMPREF0444_0008"/>
<feature type="active site" evidence="2">
    <location>
        <position position="192"/>
    </location>
</feature>
<dbReference type="CDD" id="cd01750">
    <property type="entry name" value="GATase1_CobQ"/>
    <property type="match status" value="1"/>
</dbReference>
<keyword evidence="2" id="KW-0961">Cell wall biogenesis/degradation</keyword>
<sequence length="219" mass="24762">MKLRICHLYGNLMNTYGDNGNLLMLQHRAKKLGYEVETTLISLEEDFNPEEFDIVMFGGGQDYEQTVVAKDLQNKKDTLIEYIEDDGVVVAICGGFQLLGRYYVNASGERLNGISAIDVCTNGQFPNRLIGDVEIFNEEFGETYLGYENHIGRTYLGKNMKPLGKVVKGFGNNEEDHAEGCHYKNVFCSYFHGPILVRNQHLADRIIQTAAQRRHAKNA</sequence>
<organism evidence="4 5">
    <name type="scientific">Granulicatella adiacens ATCC 49175</name>
    <dbReference type="NCBI Taxonomy" id="638301"/>
    <lineage>
        <taxon>Bacteria</taxon>
        <taxon>Bacillati</taxon>
        <taxon>Bacillota</taxon>
        <taxon>Bacilli</taxon>
        <taxon>Lactobacillales</taxon>
        <taxon>Carnobacteriaceae</taxon>
        <taxon>Granulicatella</taxon>
    </lineage>
</organism>
<dbReference type="RefSeq" id="WP_005604865.1">
    <property type="nucleotide sequence ID" value="NZ_CP102283.1"/>
</dbReference>
<evidence type="ECO:0000313" key="5">
    <source>
        <dbReference type="Proteomes" id="UP000005926"/>
    </source>
</evidence>
<dbReference type="InterPro" id="IPR043702">
    <property type="entry name" value="Lipid_II_synth_GatD"/>
</dbReference>
<dbReference type="PANTHER" id="PTHR21343:SF9">
    <property type="entry name" value="LIPID II ISOGLUTAMINYL SYNTHASE (GLUTAMINE-HYDROLYZING) SUBUNIT GATD"/>
    <property type="match status" value="1"/>
</dbReference>
<keyword evidence="2" id="KW-0436">Ligase</keyword>
<gene>
    <name evidence="4" type="primary">cobQ</name>
    <name evidence="2" type="synonym">gatD</name>
    <name evidence="4" type="ORF">HMPREF0444_0008</name>
</gene>
<comment type="caution">
    <text evidence="4">The sequence shown here is derived from an EMBL/GenBank/DDBJ whole genome shotgun (WGS) entry which is preliminary data.</text>
</comment>
<dbReference type="GO" id="GO:0009252">
    <property type="term" value="P:peptidoglycan biosynthetic process"/>
    <property type="evidence" value="ECO:0007669"/>
    <property type="project" value="UniProtKB-UniRule"/>
</dbReference>
<name>C8NDL3_9LACT</name>
<dbReference type="GO" id="GO:0004359">
    <property type="term" value="F:glutaminase activity"/>
    <property type="evidence" value="ECO:0007669"/>
    <property type="project" value="UniProtKB-UniRule"/>
</dbReference>
<evidence type="ECO:0000313" key="4">
    <source>
        <dbReference type="EMBL" id="EEW38236.1"/>
    </source>
</evidence>
<comment type="similarity">
    <text evidence="2">Belongs to the CobB/CobQ family. GatD subfamily.</text>
</comment>
<dbReference type="InterPro" id="IPR029062">
    <property type="entry name" value="Class_I_gatase-like"/>
</dbReference>
<dbReference type="GO" id="GO:0009236">
    <property type="term" value="P:cobalamin biosynthetic process"/>
    <property type="evidence" value="ECO:0007669"/>
    <property type="project" value="InterPro"/>
</dbReference>
<proteinExistence type="inferred from homology"/>
<keyword evidence="2" id="KW-0573">Peptidoglycan synthesis</keyword>
<comment type="function">
    <text evidence="2">The lipid II isoglutaminyl synthase complex catalyzes the formation of alpha-D-isoglutamine in the cell wall lipid II stem peptide. The GatD subunit catalyzes the hydrolysis of glutamine to glutamate and ammonia. The resulting ammonia molecule is channeled to the active site of MurT.</text>
</comment>
<dbReference type="PROSITE" id="PS51274">
    <property type="entry name" value="GATASE_COBBQ"/>
    <property type="match status" value="1"/>
</dbReference>
<dbReference type="SUPFAM" id="SSF52317">
    <property type="entry name" value="Class I glutamine amidotransferase-like"/>
    <property type="match status" value="1"/>
</dbReference>
<feature type="binding site" evidence="2">
    <location>
        <position position="128"/>
    </location>
    <ligand>
        <name>substrate</name>
    </ligand>
</feature>
<accession>C8NDL3</accession>
<dbReference type="GeneID" id="78411721"/>
<keyword evidence="2" id="KW-0133">Cell shape</keyword>